<gene>
    <name evidence="2" type="ordered locus">Sterm_2087</name>
</gene>
<dbReference type="Pfam" id="PF04446">
    <property type="entry name" value="Thg1"/>
    <property type="match status" value="1"/>
</dbReference>
<dbReference type="InterPro" id="IPR038469">
    <property type="entry name" value="tRNAHis_GuaTrfase_Thg1_sf"/>
</dbReference>
<proteinExistence type="predicted"/>
<dbReference type="RefSeq" id="WP_012861535.1">
    <property type="nucleotide sequence ID" value="NC_013517.1"/>
</dbReference>
<keyword evidence="3" id="KW-1185">Reference proteome</keyword>
<feature type="domain" description="tRNAHis guanylyltransferase catalytic" evidence="1">
    <location>
        <begin position="8"/>
        <end position="138"/>
    </location>
</feature>
<dbReference type="PANTHER" id="PTHR12729">
    <property type="entry name" value="TRNA(HIS) GUANYLYLTRANSFERASE-RELATED"/>
    <property type="match status" value="1"/>
</dbReference>
<sequence>MVHDDFGKRMKTYENSYRFTLPRRMPVILRIDGCHFHTFTKGMDKPFDDKLIEAFWETCKFLGENIMGAKLIYHQSDEISILITNYDTIQTDSWFSNNLQKMASVSASMAAAKFNEVIRKSYSDKELAFFDSRAWVIPQDEVNNYFTWRQQDASKNSISMAAFANFAHKDLHGLSGNQLQEKLFSEKGINWDKFPTWKKRGACIIKKEYLKENAIRRRWETDLDIPLFSKDRNYVERFVYL</sequence>
<dbReference type="EMBL" id="CP001739">
    <property type="protein sequence ID" value="ACZ08941.1"/>
    <property type="molecule type" value="Genomic_DNA"/>
</dbReference>
<accession>D1AK25</accession>
<evidence type="ECO:0000313" key="3">
    <source>
        <dbReference type="Proteomes" id="UP000000845"/>
    </source>
</evidence>
<reference evidence="3" key="1">
    <citation type="submission" date="2009-09" db="EMBL/GenBank/DDBJ databases">
        <title>The complete chromosome of Sebaldella termitidis ATCC 33386.</title>
        <authorList>
            <consortium name="US DOE Joint Genome Institute (JGI-PGF)"/>
            <person name="Lucas S."/>
            <person name="Copeland A."/>
            <person name="Lapidus A."/>
            <person name="Glavina del Rio T."/>
            <person name="Dalin E."/>
            <person name="Tice H."/>
            <person name="Bruce D."/>
            <person name="Goodwin L."/>
            <person name="Pitluck S."/>
            <person name="Kyrpides N."/>
            <person name="Mavromatis K."/>
            <person name="Ivanova N."/>
            <person name="Mikhailova N."/>
            <person name="Sims D."/>
            <person name="Meincke L."/>
            <person name="Brettin T."/>
            <person name="Detter J.C."/>
            <person name="Han C."/>
            <person name="Larimer F."/>
            <person name="Land M."/>
            <person name="Hauser L."/>
            <person name="Markowitz V."/>
            <person name="Cheng J.F."/>
            <person name="Hugenholtz P."/>
            <person name="Woyke T."/>
            <person name="Wu D."/>
            <person name="Eisen J.A."/>
        </authorList>
    </citation>
    <scope>NUCLEOTIDE SEQUENCE [LARGE SCALE GENOMIC DNA]</scope>
    <source>
        <strain evidence="3">ATCC 33386 / NCTC 11300</strain>
    </source>
</reference>
<dbReference type="GO" id="GO:0008193">
    <property type="term" value="F:tRNA guanylyltransferase activity"/>
    <property type="evidence" value="ECO:0007669"/>
    <property type="project" value="InterPro"/>
</dbReference>
<name>D1AK25_SEBTE</name>
<reference evidence="2 3" key="2">
    <citation type="journal article" date="2010" name="Stand. Genomic Sci.">
        <title>Complete genome sequence of Sebaldella termitidis type strain (NCTC 11300).</title>
        <authorList>
            <person name="Harmon-Smith M."/>
            <person name="Celia L."/>
            <person name="Chertkov O."/>
            <person name="Lapidus A."/>
            <person name="Copeland A."/>
            <person name="Glavina Del Rio T."/>
            <person name="Nolan M."/>
            <person name="Lucas S."/>
            <person name="Tice H."/>
            <person name="Cheng J.F."/>
            <person name="Han C."/>
            <person name="Detter J.C."/>
            <person name="Bruce D."/>
            <person name="Goodwin L."/>
            <person name="Pitluck S."/>
            <person name="Pati A."/>
            <person name="Liolios K."/>
            <person name="Ivanova N."/>
            <person name="Mavromatis K."/>
            <person name="Mikhailova N."/>
            <person name="Chen A."/>
            <person name="Palaniappan K."/>
            <person name="Land M."/>
            <person name="Hauser L."/>
            <person name="Chang Y.J."/>
            <person name="Jeffries C.D."/>
            <person name="Brettin T."/>
            <person name="Goker M."/>
            <person name="Beck B."/>
            <person name="Bristow J."/>
            <person name="Eisen J.A."/>
            <person name="Markowitz V."/>
            <person name="Hugenholtz P."/>
            <person name="Kyrpides N.C."/>
            <person name="Klenk H.P."/>
            <person name="Chen F."/>
        </authorList>
    </citation>
    <scope>NUCLEOTIDE SEQUENCE [LARGE SCALE GENOMIC DNA]</scope>
    <source>
        <strain evidence="3">ATCC 33386 / NCTC 11300</strain>
    </source>
</reference>
<dbReference type="GO" id="GO:0000287">
    <property type="term" value="F:magnesium ion binding"/>
    <property type="evidence" value="ECO:0007669"/>
    <property type="project" value="InterPro"/>
</dbReference>
<dbReference type="HOGENOM" id="CLU_044271_3_0_0"/>
<dbReference type="STRING" id="526218.Sterm_2087"/>
<evidence type="ECO:0000313" key="2">
    <source>
        <dbReference type="EMBL" id="ACZ08941.1"/>
    </source>
</evidence>
<dbReference type="AlphaFoldDB" id="D1AK25"/>
<dbReference type="InterPro" id="IPR007537">
    <property type="entry name" value="tRNAHis_GuaTrfase_Thg1"/>
</dbReference>
<dbReference type="eggNOG" id="COG4021">
    <property type="taxonomic scope" value="Bacteria"/>
</dbReference>
<evidence type="ECO:0000259" key="1">
    <source>
        <dbReference type="Pfam" id="PF04446"/>
    </source>
</evidence>
<dbReference type="Gene3D" id="3.30.70.3000">
    <property type="match status" value="1"/>
</dbReference>
<dbReference type="GO" id="GO:0006400">
    <property type="term" value="P:tRNA modification"/>
    <property type="evidence" value="ECO:0007669"/>
    <property type="project" value="InterPro"/>
</dbReference>
<dbReference type="PANTHER" id="PTHR12729:SF1">
    <property type="entry name" value="TRNAHIS GUANYLYLTRANSFERASE CATALYTIC DOMAIN-CONTAINING PROTEIN"/>
    <property type="match status" value="1"/>
</dbReference>
<dbReference type="Proteomes" id="UP000000845">
    <property type="component" value="Chromosome"/>
</dbReference>
<dbReference type="InterPro" id="IPR024956">
    <property type="entry name" value="tRNAHis_GuaTrfase_cat"/>
</dbReference>
<dbReference type="KEGG" id="str:Sterm_2087"/>
<protein>
    <recommendedName>
        <fullName evidence="1">tRNAHis guanylyltransferase catalytic domain-containing protein</fullName>
    </recommendedName>
</protein>
<organism evidence="2 3">
    <name type="scientific">Sebaldella termitidis (strain ATCC 33386 / NCTC 11300)</name>
    <dbReference type="NCBI Taxonomy" id="526218"/>
    <lineage>
        <taxon>Bacteria</taxon>
        <taxon>Fusobacteriati</taxon>
        <taxon>Fusobacteriota</taxon>
        <taxon>Fusobacteriia</taxon>
        <taxon>Fusobacteriales</taxon>
        <taxon>Leptotrichiaceae</taxon>
        <taxon>Sebaldella</taxon>
    </lineage>
</organism>